<dbReference type="GO" id="GO:0005886">
    <property type="term" value="C:plasma membrane"/>
    <property type="evidence" value="ECO:0007669"/>
    <property type="project" value="UniProtKB-SubCell"/>
</dbReference>
<dbReference type="AlphaFoldDB" id="A0A944M4L1"/>
<dbReference type="GO" id="GO:0042168">
    <property type="term" value="P:heme metabolic process"/>
    <property type="evidence" value="ECO:0007669"/>
    <property type="project" value="InterPro"/>
</dbReference>
<gene>
    <name evidence="12" type="ORF">KME65_00460</name>
</gene>
<evidence type="ECO:0000256" key="3">
    <source>
        <dbReference type="ARBA" id="ARBA00004744"/>
    </source>
</evidence>
<dbReference type="Pfam" id="PF07219">
    <property type="entry name" value="HemY_N"/>
    <property type="match status" value="1"/>
</dbReference>
<feature type="transmembrane region" description="Helical" evidence="10">
    <location>
        <begin position="40"/>
        <end position="59"/>
    </location>
</feature>
<dbReference type="EMBL" id="JAHHGM010000001">
    <property type="protein sequence ID" value="MBT2987411.1"/>
    <property type="molecule type" value="Genomic_DNA"/>
</dbReference>
<dbReference type="GO" id="GO:0006779">
    <property type="term" value="P:porphyrin-containing compound biosynthetic process"/>
    <property type="evidence" value="ECO:0007669"/>
    <property type="project" value="UniProtKB-KW"/>
</dbReference>
<dbReference type="InterPro" id="IPR005254">
    <property type="entry name" value="Heme_biosyn_assoc_TPR_pro"/>
</dbReference>
<dbReference type="InterPro" id="IPR010817">
    <property type="entry name" value="HemY_N"/>
</dbReference>
<evidence type="ECO:0000256" key="10">
    <source>
        <dbReference type="SAM" id="Phobius"/>
    </source>
</evidence>
<comment type="subcellular location">
    <subcellularLocation>
        <location evidence="2">Cell inner membrane</location>
        <topology evidence="2">Multi-pass membrane protein</topology>
    </subcellularLocation>
</comment>
<dbReference type="Proteomes" id="UP000770889">
    <property type="component" value="Unassembled WGS sequence"/>
</dbReference>
<name>A0A944M4L1_9GAMM</name>
<reference evidence="12 13" key="1">
    <citation type="submission" date="2021-05" db="EMBL/GenBank/DDBJ databases">
        <title>Genetic and Functional Diversity in Clade A Lucinid endosymbionts from the Bahamas.</title>
        <authorList>
            <person name="Giani N.M."/>
            <person name="Engel A.S."/>
            <person name="Campbell B.J."/>
        </authorList>
    </citation>
    <scope>NUCLEOTIDE SEQUENCE [LARGE SCALE GENOMIC DNA]</scope>
    <source>
        <strain evidence="12">LUC16012Gg_MoonRockCtena</strain>
    </source>
</reference>
<comment type="pathway">
    <text evidence="3">Porphyrin-containing compound metabolism; protoheme biosynthesis.</text>
</comment>
<evidence type="ECO:0000256" key="9">
    <source>
        <dbReference type="ARBA" id="ARBA00023244"/>
    </source>
</evidence>
<keyword evidence="6 10" id="KW-0812">Transmembrane</keyword>
<dbReference type="Gene3D" id="1.25.40.10">
    <property type="entry name" value="Tetratricopeptide repeat domain"/>
    <property type="match status" value="2"/>
</dbReference>
<evidence type="ECO:0000259" key="11">
    <source>
        <dbReference type="Pfam" id="PF07219"/>
    </source>
</evidence>
<keyword evidence="9" id="KW-0627">Porphyrin biosynthesis</keyword>
<accession>A0A944M4L1</accession>
<comment type="caution">
    <text evidence="12">The sequence shown here is derived from an EMBL/GenBank/DDBJ whole genome shotgun (WGS) entry which is preliminary data.</text>
</comment>
<dbReference type="NCBIfam" id="TIGR00540">
    <property type="entry name" value="TPR_hemY_coli"/>
    <property type="match status" value="1"/>
</dbReference>
<proteinExistence type="predicted"/>
<evidence type="ECO:0000256" key="5">
    <source>
        <dbReference type="ARBA" id="ARBA00022519"/>
    </source>
</evidence>
<protein>
    <submittedName>
        <fullName evidence="12">Heme biosynthesis protein HemY</fullName>
    </submittedName>
</protein>
<feature type="domain" description="HemY N-terminal" evidence="11">
    <location>
        <begin position="26"/>
        <end position="132"/>
    </location>
</feature>
<evidence type="ECO:0000256" key="6">
    <source>
        <dbReference type="ARBA" id="ARBA00022692"/>
    </source>
</evidence>
<keyword evidence="4" id="KW-1003">Cell membrane</keyword>
<keyword evidence="8 10" id="KW-0472">Membrane</keyword>
<keyword evidence="7 10" id="KW-1133">Transmembrane helix</keyword>
<keyword evidence="5" id="KW-0997">Cell inner membrane</keyword>
<evidence type="ECO:0000256" key="1">
    <source>
        <dbReference type="ARBA" id="ARBA00002962"/>
    </source>
</evidence>
<evidence type="ECO:0000313" key="13">
    <source>
        <dbReference type="Proteomes" id="UP000770889"/>
    </source>
</evidence>
<evidence type="ECO:0000313" key="12">
    <source>
        <dbReference type="EMBL" id="MBT2987411.1"/>
    </source>
</evidence>
<evidence type="ECO:0000256" key="8">
    <source>
        <dbReference type="ARBA" id="ARBA00023136"/>
    </source>
</evidence>
<dbReference type="InterPro" id="IPR011990">
    <property type="entry name" value="TPR-like_helical_dom_sf"/>
</dbReference>
<sequence length="427" mass="48572">MRTLIAAFLALFAAVAVTLLVKQDNGYVLLGYGNWTVETSLALFCLALLLLFLLVYLAIRTVSRLWQMPERVAEWRRKRRSLKARQALTRGLVELAEGRWKVAERHLTRNVAQSETPLLNYLAAARAAQLQGEHTRRDDYLHLAHESMPSADVAVGLTQAELQLAHQQYEQALATLMHVRSLSPKHNYVLTLLKKLYENLGEWKKLEEMMPELKRRKVIVEAEFQALEMRVYHERLKQESATVDDSVRYWQTIPKGIRQQQDMLLEYCERMMSLDAGSRVEPLIAASLQREWNSELVTCYGQIELANPSHQLAVAEGWLKAHQEDPVLLLTLARLSLQNKLWGKARSYLEASIGISPTPESYQQLGLLLERLGEDKEALHCFRSGLALLHAEPQRELPAIGSRPALTNNSVIDETVNSEILNTPARS</sequence>
<evidence type="ECO:0000256" key="2">
    <source>
        <dbReference type="ARBA" id="ARBA00004429"/>
    </source>
</evidence>
<comment type="function">
    <text evidence="1">Involved in a late step of protoheme IX synthesis.</text>
</comment>
<organism evidence="12 13">
    <name type="scientific">Candidatus Thiodiazotropha taylori</name>
    <dbReference type="NCBI Taxonomy" id="2792791"/>
    <lineage>
        <taxon>Bacteria</taxon>
        <taxon>Pseudomonadati</taxon>
        <taxon>Pseudomonadota</taxon>
        <taxon>Gammaproteobacteria</taxon>
        <taxon>Chromatiales</taxon>
        <taxon>Sedimenticolaceae</taxon>
        <taxon>Candidatus Thiodiazotropha</taxon>
    </lineage>
</organism>
<dbReference type="SUPFAM" id="SSF48452">
    <property type="entry name" value="TPR-like"/>
    <property type="match status" value="2"/>
</dbReference>
<evidence type="ECO:0000256" key="4">
    <source>
        <dbReference type="ARBA" id="ARBA00022475"/>
    </source>
</evidence>
<evidence type="ECO:0000256" key="7">
    <source>
        <dbReference type="ARBA" id="ARBA00022989"/>
    </source>
</evidence>